<name>A0A1I2QWZ2_9BACT</name>
<dbReference type="SUPFAM" id="SSF53448">
    <property type="entry name" value="Nucleotide-diphospho-sugar transferases"/>
    <property type="match status" value="1"/>
</dbReference>
<gene>
    <name evidence="2" type="ORF">SAMN05421739_102181</name>
</gene>
<dbReference type="CDD" id="cd00761">
    <property type="entry name" value="Glyco_tranf_GTA_type"/>
    <property type="match status" value="1"/>
</dbReference>
<evidence type="ECO:0000259" key="1">
    <source>
        <dbReference type="Pfam" id="PF00535"/>
    </source>
</evidence>
<reference evidence="3" key="1">
    <citation type="submission" date="2016-10" db="EMBL/GenBank/DDBJ databases">
        <authorList>
            <person name="Varghese N."/>
            <person name="Submissions S."/>
        </authorList>
    </citation>
    <scope>NUCLEOTIDE SEQUENCE [LARGE SCALE GENOMIC DNA]</scope>
    <source>
        <strain evidence="3">LP51</strain>
    </source>
</reference>
<dbReference type="EMBL" id="FOOT01000002">
    <property type="protein sequence ID" value="SFG32904.1"/>
    <property type="molecule type" value="Genomic_DNA"/>
</dbReference>
<dbReference type="Pfam" id="PF00535">
    <property type="entry name" value="Glycos_transf_2"/>
    <property type="match status" value="1"/>
</dbReference>
<dbReference type="Proteomes" id="UP000198724">
    <property type="component" value="Unassembled WGS sequence"/>
</dbReference>
<proteinExistence type="predicted"/>
<evidence type="ECO:0000313" key="3">
    <source>
        <dbReference type="Proteomes" id="UP000198724"/>
    </source>
</evidence>
<keyword evidence="3" id="KW-1185">Reference proteome</keyword>
<dbReference type="STRING" id="1436961.SAMN05421739_102181"/>
<dbReference type="PANTHER" id="PTHR43685">
    <property type="entry name" value="GLYCOSYLTRANSFERASE"/>
    <property type="match status" value="1"/>
</dbReference>
<accession>A0A1I2QWZ2</accession>
<dbReference type="InterPro" id="IPR029044">
    <property type="entry name" value="Nucleotide-diphossugar_trans"/>
</dbReference>
<dbReference type="InterPro" id="IPR001173">
    <property type="entry name" value="Glyco_trans_2-like"/>
</dbReference>
<dbReference type="InterPro" id="IPR050834">
    <property type="entry name" value="Glycosyltransf_2"/>
</dbReference>
<dbReference type="Gene3D" id="3.90.550.10">
    <property type="entry name" value="Spore Coat Polysaccharide Biosynthesis Protein SpsA, Chain A"/>
    <property type="match status" value="1"/>
</dbReference>
<protein>
    <submittedName>
        <fullName evidence="2">Glycosyl transferase family 2</fullName>
    </submittedName>
</protein>
<dbReference type="AlphaFoldDB" id="A0A1I2QWZ2"/>
<dbReference type="RefSeq" id="WP_092099655.1">
    <property type="nucleotide sequence ID" value="NZ_FOOT01000002.1"/>
</dbReference>
<evidence type="ECO:0000313" key="2">
    <source>
        <dbReference type="EMBL" id="SFG32904.1"/>
    </source>
</evidence>
<keyword evidence="2" id="KW-0808">Transferase</keyword>
<dbReference type="PANTHER" id="PTHR43685:SF2">
    <property type="entry name" value="GLYCOSYLTRANSFERASE 2-LIKE DOMAIN-CONTAINING PROTEIN"/>
    <property type="match status" value="1"/>
</dbReference>
<feature type="domain" description="Glycosyltransferase 2-like" evidence="1">
    <location>
        <begin position="4"/>
        <end position="162"/>
    </location>
</feature>
<sequence length="286" mass="33047">MKVSVIIPTFNRSTLIEKAVKDVIKQSYKDWELIIVDDGSTDDTEWVIRKYIDSDNRITYLKKGKTGAADSRNYGVKHATGEVVTFYDSDDELADNWMELMISGFSNPNICLVSCGVSTKDVIKDKEINRELPQKVWHCKRGTTAMFIAAAFFIKKIVFEQIGGYDIQLHSDQHTELGFRIIKYMGENNLQGNIIPHVLMQINVHGGARIRSNDKAVFLGTKRILTKHENILRTKKKKYIEYLEINAYRASKLGLKSEALSSIKKIIIYKPYYWKAWVKYILYNFR</sequence>
<dbReference type="GO" id="GO:0016740">
    <property type="term" value="F:transferase activity"/>
    <property type="evidence" value="ECO:0007669"/>
    <property type="project" value="UniProtKB-KW"/>
</dbReference>
<organism evidence="2 3">
    <name type="scientific">Pontibacter chinhatensis</name>
    <dbReference type="NCBI Taxonomy" id="1436961"/>
    <lineage>
        <taxon>Bacteria</taxon>
        <taxon>Pseudomonadati</taxon>
        <taxon>Bacteroidota</taxon>
        <taxon>Cytophagia</taxon>
        <taxon>Cytophagales</taxon>
        <taxon>Hymenobacteraceae</taxon>
        <taxon>Pontibacter</taxon>
    </lineage>
</organism>
<dbReference type="OrthoDB" id="9802649at2"/>